<dbReference type="Proteomes" id="UP000256970">
    <property type="component" value="Unassembled WGS sequence"/>
</dbReference>
<evidence type="ECO:0000313" key="9">
    <source>
        <dbReference type="Proteomes" id="UP000256970"/>
    </source>
</evidence>
<accession>A0A383VST0</accession>
<dbReference type="PROSITE" id="PS50922">
    <property type="entry name" value="TLC"/>
    <property type="match status" value="1"/>
</dbReference>
<dbReference type="GO" id="GO:0046513">
    <property type="term" value="P:ceramide biosynthetic process"/>
    <property type="evidence" value="ECO:0007669"/>
    <property type="project" value="InterPro"/>
</dbReference>
<evidence type="ECO:0000256" key="1">
    <source>
        <dbReference type="ARBA" id="ARBA00004141"/>
    </source>
</evidence>
<dbReference type="InterPro" id="IPR016439">
    <property type="entry name" value="Lag1/Lac1-like"/>
</dbReference>
<comment type="subcellular location">
    <subcellularLocation>
        <location evidence="1">Membrane</location>
        <topology evidence="1">Multi-pass membrane protein</topology>
    </subcellularLocation>
</comment>
<feature type="domain" description="TLC" evidence="7">
    <location>
        <begin position="80"/>
        <end position="296"/>
    </location>
</feature>
<keyword evidence="9" id="KW-1185">Reference proteome</keyword>
<feature type="transmembrane region" description="Helical" evidence="6">
    <location>
        <begin position="263"/>
        <end position="291"/>
    </location>
</feature>
<evidence type="ECO:0000256" key="6">
    <source>
        <dbReference type="SAM" id="Phobius"/>
    </source>
</evidence>
<proteinExistence type="predicted"/>
<dbReference type="AlphaFoldDB" id="A0A383VST0"/>
<dbReference type="PANTHER" id="PTHR12560">
    <property type="entry name" value="LONGEVITY ASSURANCE FACTOR 1 LAG1"/>
    <property type="match status" value="1"/>
</dbReference>
<keyword evidence="3 6" id="KW-1133">Transmembrane helix</keyword>
<dbReference type="STRING" id="3088.A0A383VST0"/>
<keyword evidence="2 5" id="KW-0812">Transmembrane</keyword>
<name>A0A383VST0_TETOB</name>
<dbReference type="GO" id="GO:0050291">
    <property type="term" value="F:sphingosine N-acyltransferase activity"/>
    <property type="evidence" value="ECO:0007669"/>
    <property type="project" value="InterPro"/>
</dbReference>
<dbReference type="EMBL" id="FNXT01000825">
    <property type="protein sequence ID" value="SZX67960.1"/>
    <property type="molecule type" value="Genomic_DNA"/>
</dbReference>
<sequence length="321" mass="35630">MDPMRFILPVEDAEYQQALSVRSQMLQVSSAGAGAALGLPDFSRLDGLYGSLGLMVAFLMLRFLFNSSIAALTRRHQQSKERQQLIDKIEEEIWVTLGGVTLLVAGWQCLFSVRDYCGLHNTAGCLRNWPLIPVEANVHKYYNIELGWYLQLMLKHVMGLGLQDNGTMGAHHLATVALVVLSYMLNVHLVGLVVFGTLNLSSPLLHMSKLASCLELKTAKALLFGLFAAVFFVTRVLLFPYFILKCCMYDALTSIRGIMQYFFPYWLAFNVLLVVLCAMQGVWFAAVLRVLKIVVKGSSKELQREVATADPAGMGAKLAAQ</sequence>
<feature type="transmembrane region" description="Helical" evidence="6">
    <location>
        <begin position="48"/>
        <end position="72"/>
    </location>
</feature>
<keyword evidence="4 5" id="KW-0472">Membrane</keyword>
<dbReference type="InterPro" id="IPR006634">
    <property type="entry name" value="TLC-dom"/>
</dbReference>
<reference evidence="8 9" key="1">
    <citation type="submission" date="2016-10" db="EMBL/GenBank/DDBJ databases">
        <authorList>
            <person name="Cai Z."/>
        </authorList>
    </citation>
    <scope>NUCLEOTIDE SEQUENCE [LARGE SCALE GENOMIC DNA]</scope>
</reference>
<protein>
    <recommendedName>
        <fullName evidence="7">TLC domain-containing protein</fullName>
    </recommendedName>
</protein>
<evidence type="ECO:0000256" key="5">
    <source>
        <dbReference type="PROSITE-ProRule" id="PRU00205"/>
    </source>
</evidence>
<dbReference type="SMART" id="SM00724">
    <property type="entry name" value="TLC"/>
    <property type="match status" value="1"/>
</dbReference>
<evidence type="ECO:0000256" key="4">
    <source>
        <dbReference type="ARBA" id="ARBA00023136"/>
    </source>
</evidence>
<evidence type="ECO:0000313" key="8">
    <source>
        <dbReference type="EMBL" id="SZX67960.1"/>
    </source>
</evidence>
<dbReference type="PANTHER" id="PTHR12560:SF0">
    <property type="entry name" value="LD18904P"/>
    <property type="match status" value="1"/>
</dbReference>
<evidence type="ECO:0000256" key="2">
    <source>
        <dbReference type="ARBA" id="ARBA00022692"/>
    </source>
</evidence>
<dbReference type="GO" id="GO:0005789">
    <property type="term" value="C:endoplasmic reticulum membrane"/>
    <property type="evidence" value="ECO:0007669"/>
    <property type="project" value="UniProtKB-SubCell"/>
</dbReference>
<evidence type="ECO:0000259" key="7">
    <source>
        <dbReference type="PROSITE" id="PS50922"/>
    </source>
</evidence>
<organism evidence="8 9">
    <name type="scientific">Tetradesmus obliquus</name>
    <name type="common">Green alga</name>
    <name type="synonym">Acutodesmus obliquus</name>
    <dbReference type="NCBI Taxonomy" id="3088"/>
    <lineage>
        <taxon>Eukaryota</taxon>
        <taxon>Viridiplantae</taxon>
        <taxon>Chlorophyta</taxon>
        <taxon>core chlorophytes</taxon>
        <taxon>Chlorophyceae</taxon>
        <taxon>CS clade</taxon>
        <taxon>Sphaeropleales</taxon>
        <taxon>Scenedesmaceae</taxon>
        <taxon>Tetradesmus</taxon>
    </lineage>
</organism>
<feature type="transmembrane region" description="Helical" evidence="6">
    <location>
        <begin position="221"/>
        <end position="243"/>
    </location>
</feature>
<evidence type="ECO:0000256" key="3">
    <source>
        <dbReference type="ARBA" id="ARBA00022989"/>
    </source>
</evidence>
<feature type="transmembrane region" description="Helical" evidence="6">
    <location>
        <begin position="173"/>
        <end position="200"/>
    </location>
</feature>
<dbReference type="Pfam" id="PF03798">
    <property type="entry name" value="TRAM_LAG1_CLN8"/>
    <property type="match status" value="1"/>
</dbReference>
<gene>
    <name evidence="8" type="ORF">BQ4739_LOCUS8293</name>
</gene>